<gene>
    <name evidence="1" type="ORF">LCGC14_1816570</name>
</gene>
<comment type="caution">
    <text evidence="1">The sequence shown here is derived from an EMBL/GenBank/DDBJ whole genome shotgun (WGS) entry which is preliminary data.</text>
</comment>
<accession>A0A0F9GK76</accession>
<reference evidence="1" key="1">
    <citation type="journal article" date="2015" name="Nature">
        <title>Complex archaea that bridge the gap between prokaryotes and eukaryotes.</title>
        <authorList>
            <person name="Spang A."/>
            <person name="Saw J.H."/>
            <person name="Jorgensen S.L."/>
            <person name="Zaremba-Niedzwiedzka K."/>
            <person name="Martijn J."/>
            <person name="Lind A.E."/>
            <person name="van Eijk R."/>
            <person name="Schleper C."/>
            <person name="Guy L."/>
            <person name="Ettema T.J."/>
        </authorList>
    </citation>
    <scope>NUCLEOTIDE SEQUENCE</scope>
</reference>
<dbReference type="AlphaFoldDB" id="A0A0F9GK76"/>
<evidence type="ECO:0000313" key="1">
    <source>
        <dbReference type="EMBL" id="KKL99223.1"/>
    </source>
</evidence>
<organism evidence="1">
    <name type="scientific">marine sediment metagenome</name>
    <dbReference type="NCBI Taxonomy" id="412755"/>
    <lineage>
        <taxon>unclassified sequences</taxon>
        <taxon>metagenomes</taxon>
        <taxon>ecological metagenomes</taxon>
    </lineage>
</organism>
<protein>
    <submittedName>
        <fullName evidence="1">Uncharacterized protein</fullName>
    </submittedName>
</protein>
<dbReference type="EMBL" id="LAZR01017727">
    <property type="protein sequence ID" value="KKL99223.1"/>
    <property type="molecule type" value="Genomic_DNA"/>
</dbReference>
<sequence length="174" mass="20982">MLLNKSIKRSMCENTLIKEKNFSEIIIALNKIARDTGELEYDSICLLESELKIDITFKEVYELRGRYIWVWVTRPYDEKLLLNLERKLTRLNLPLLNYLKIFKNRKLNYVKYPEKVETCRVSKEILEILREQHYLMDNAFEWEKIQNTESWLSAQTQVTREFIADKILKKEIIS</sequence>
<name>A0A0F9GK76_9ZZZZ</name>
<proteinExistence type="predicted"/>